<organism evidence="12 13">
    <name type="scientific">Jiangella ureilytica</name>
    <dbReference type="NCBI Taxonomy" id="2530374"/>
    <lineage>
        <taxon>Bacteria</taxon>
        <taxon>Bacillati</taxon>
        <taxon>Actinomycetota</taxon>
        <taxon>Actinomycetes</taxon>
        <taxon>Jiangellales</taxon>
        <taxon>Jiangellaceae</taxon>
        <taxon>Jiangella</taxon>
    </lineage>
</organism>
<feature type="domain" description="DRBM" evidence="11">
    <location>
        <begin position="524"/>
        <end position="594"/>
    </location>
</feature>
<comment type="similarity">
    <text evidence="2">Belongs to the ribonuclease III family.</text>
</comment>
<dbReference type="InterPro" id="IPR050980">
    <property type="entry name" value="2C_sensor_his_kinase"/>
</dbReference>
<feature type="region of interest" description="Disordered" evidence="10">
    <location>
        <begin position="49"/>
        <end position="86"/>
    </location>
</feature>
<reference evidence="12 13" key="1">
    <citation type="submission" date="2019-02" db="EMBL/GenBank/DDBJ databases">
        <title>Draft genome sequences of novel Actinobacteria.</title>
        <authorList>
            <person name="Sahin N."/>
            <person name="Ay H."/>
            <person name="Saygin H."/>
        </authorList>
    </citation>
    <scope>NUCLEOTIDE SEQUENCE [LARGE SCALE GENOMIC DNA]</scope>
    <source>
        <strain evidence="12 13">KC603</strain>
    </source>
</reference>
<dbReference type="Gene3D" id="3.30.160.20">
    <property type="match status" value="1"/>
</dbReference>
<dbReference type="SMART" id="SM00358">
    <property type="entry name" value="DSRM"/>
    <property type="match status" value="2"/>
</dbReference>
<keyword evidence="13" id="KW-1185">Reference proteome</keyword>
<dbReference type="EC" id="2.7.13.3" evidence="3"/>
<comment type="caution">
    <text evidence="12">The sequence shown here is derived from an EMBL/GenBank/DDBJ whole genome shotgun (WGS) entry which is preliminary data.</text>
</comment>
<evidence type="ECO:0000256" key="4">
    <source>
        <dbReference type="ARBA" id="ARBA00022553"/>
    </source>
</evidence>
<dbReference type="PANTHER" id="PTHR44936:SF9">
    <property type="entry name" value="SENSOR PROTEIN CREC"/>
    <property type="match status" value="1"/>
</dbReference>
<dbReference type="GO" id="GO:0006396">
    <property type="term" value="P:RNA processing"/>
    <property type="evidence" value="ECO:0007669"/>
    <property type="project" value="InterPro"/>
</dbReference>
<dbReference type="Gene3D" id="1.10.1520.10">
    <property type="entry name" value="Ribonuclease III domain"/>
    <property type="match status" value="1"/>
</dbReference>
<evidence type="ECO:0000256" key="6">
    <source>
        <dbReference type="ARBA" id="ARBA00022777"/>
    </source>
</evidence>
<evidence type="ECO:0000256" key="1">
    <source>
        <dbReference type="ARBA" id="ARBA00000085"/>
    </source>
</evidence>
<dbReference type="PANTHER" id="PTHR44936">
    <property type="entry name" value="SENSOR PROTEIN CREC"/>
    <property type="match status" value="1"/>
</dbReference>
<evidence type="ECO:0000256" key="7">
    <source>
        <dbReference type="ARBA" id="ARBA00022884"/>
    </source>
</evidence>
<name>A0A4R4RKS6_9ACTN</name>
<dbReference type="EMBL" id="SMKL01000035">
    <property type="protein sequence ID" value="TDC49976.1"/>
    <property type="molecule type" value="Genomic_DNA"/>
</dbReference>
<dbReference type="SUPFAM" id="SSF69065">
    <property type="entry name" value="RNase III domain-like"/>
    <property type="match status" value="1"/>
</dbReference>
<dbReference type="Gene3D" id="3.30.565.10">
    <property type="entry name" value="Histidine kinase-like ATPase, C-terminal domain"/>
    <property type="match status" value="1"/>
</dbReference>
<keyword evidence="7 9" id="KW-0694">RNA-binding</keyword>
<evidence type="ECO:0000256" key="5">
    <source>
        <dbReference type="ARBA" id="ARBA00022679"/>
    </source>
</evidence>
<dbReference type="InterPro" id="IPR003594">
    <property type="entry name" value="HATPase_dom"/>
</dbReference>
<sequence length="1088" mass="118048">MSYRTYACPNESAESEAKYLVSPHFSMPPDIRHIATASRFLDGPAFQTASPPQIHADGSTTYRSARSGITARHPRRGRTCRRPTPTGPIRLAGTIHMTHQLRTLAILPADVPETAVWPELGSKLGADEDGVGPHQRQWLTIATLHRSGLYEKADLSAIVSKECLSLLEGVGRAVLDLELRMLISRRNPLMNVAQRDAEKARLIGPVRRDLVEILRVTDNSRLGAGEWQAISAGSGARTVETVMLQVLGWWSLMLPGGTISRLVDQIHADLGPDTTVGYDWRTMLSEHFGKLAPEFFFSEQGPDHTKLFQATVRTSDGRSSTGSVARSKKEAARLASQAYLTAHAPRLLASRTSSDRKPPLSELPVHMEHRRLAGLFDTTDARLFAKALTHKSWVYENTPHGDRRASNEVLANLGSAVLGVLAARARSARLLSSTTRPDPDLSTGLTVPDEDLVPLAHDLGLPAACRLGAGQRRLGMTTEMLANFVQGVLAAAYVQAPGITEFERRLPAVVAEFLAAHSRRSTRDAATRLQELAVELDLEWRSTDRSTGPGHAVVYHNTTWINGGSATIVVEGYGAGRTAAKKAAAAQAIGSANLRVGATDFEQRDVALFFLVRQIEVLAAKPRLWPRWQQANVLGAGYLANLDWAAFANWTDAVRAAGLLDSQFPAETRHVLADYYQRAVRSAYARPSFAAVLTRVLRWVEAAREQNRAILEPEQWEEMVALTAAHSIWLAPGGTADLAKMLERWAQPDRRRASVTLDLDSPAEIGAQACAAVQRLLQEFRPPSRGPNELGLHAKLSSGPRGHEIRLSPGAVWSSGSASVVALVCEATKGVVVDTHGDETVLRITNQSVAGSGLLWDAATSTRATDQYDVEFGRLLHDLKNQIMGARMALSRPTETRTEQLEAELDASQHIDSAAAITTQLVGAEGLYTRIQIGMCNLGSFMRHYISDLMKRLPPGIRVIPPNTVPVRVALGAEVLRGALDNLVKNAVEAMGDAGQIEFEYTLLEDDRVALLEVRDTGPGLPSHVISALRRGGVAPTTKRHGSGLGLPGVIRMMRRAGCDLHPLQVAVGGAWLITLPLAEESGAADDN</sequence>
<accession>A0A4R4RKS6</accession>
<evidence type="ECO:0000313" key="12">
    <source>
        <dbReference type="EMBL" id="TDC49976.1"/>
    </source>
</evidence>
<dbReference type="Pfam" id="PF00035">
    <property type="entry name" value="dsrm"/>
    <property type="match status" value="1"/>
</dbReference>
<dbReference type="InterPro" id="IPR014720">
    <property type="entry name" value="dsRBD_dom"/>
</dbReference>
<dbReference type="GO" id="GO:0000160">
    <property type="term" value="P:phosphorelay signal transduction system"/>
    <property type="evidence" value="ECO:0007669"/>
    <property type="project" value="UniProtKB-KW"/>
</dbReference>
<dbReference type="GO" id="GO:0003723">
    <property type="term" value="F:RNA binding"/>
    <property type="evidence" value="ECO:0007669"/>
    <property type="project" value="UniProtKB-UniRule"/>
</dbReference>
<proteinExistence type="inferred from homology"/>
<dbReference type="InterPro" id="IPR036389">
    <property type="entry name" value="RNase_III_sf"/>
</dbReference>
<dbReference type="InterPro" id="IPR036890">
    <property type="entry name" value="HATPase_C_sf"/>
</dbReference>
<protein>
    <recommendedName>
        <fullName evidence="3">histidine kinase</fullName>
        <ecNumber evidence="3">2.7.13.3</ecNumber>
    </recommendedName>
</protein>
<evidence type="ECO:0000259" key="11">
    <source>
        <dbReference type="PROSITE" id="PS50137"/>
    </source>
</evidence>
<keyword evidence="6" id="KW-0418">Kinase</keyword>
<dbReference type="Proteomes" id="UP000295621">
    <property type="component" value="Unassembled WGS sequence"/>
</dbReference>
<evidence type="ECO:0000256" key="3">
    <source>
        <dbReference type="ARBA" id="ARBA00012438"/>
    </source>
</evidence>
<feature type="compositionally biased region" description="Basic residues" evidence="10">
    <location>
        <begin position="72"/>
        <end position="81"/>
    </location>
</feature>
<dbReference type="GO" id="GO:0004673">
    <property type="term" value="F:protein histidine kinase activity"/>
    <property type="evidence" value="ECO:0007669"/>
    <property type="project" value="UniProtKB-EC"/>
</dbReference>
<evidence type="ECO:0000256" key="8">
    <source>
        <dbReference type="ARBA" id="ARBA00023012"/>
    </source>
</evidence>
<dbReference type="SMART" id="SM00387">
    <property type="entry name" value="HATPase_c"/>
    <property type="match status" value="1"/>
</dbReference>
<evidence type="ECO:0000256" key="10">
    <source>
        <dbReference type="SAM" id="MobiDB-lite"/>
    </source>
</evidence>
<dbReference type="GO" id="GO:0004525">
    <property type="term" value="F:ribonuclease III activity"/>
    <property type="evidence" value="ECO:0007669"/>
    <property type="project" value="InterPro"/>
</dbReference>
<dbReference type="AlphaFoldDB" id="A0A4R4RKS6"/>
<comment type="catalytic activity">
    <reaction evidence="1">
        <text>ATP + protein L-histidine = ADP + protein N-phospho-L-histidine.</text>
        <dbReference type="EC" id="2.7.13.3"/>
    </reaction>
</comment>
<evidence type="ECO:0000313" key="13">
    <source>
        <dbReference type="Proteomes" id="UP000295621"/>
    </source>
</evidence>
<evidence type="ECO:0000256" key="9">
    <source>
        <dbReference type="PROSITE-ProRule" id="PRU00266"/>
    </source>
</evidence>
<keyword evidence="5" id="KW-0808">Transferase</keyword>
<dbReference type="OrthoDB" id="9764154at2"/>
<dbReference type="PROSITE" id="PS50137">
    <property type="entry name" value="DS_RBD"/>
    <property type="match status" value="1"/>
</dbReference>
<keyword evidence="8" id="KW-0902">Two-component regulatory system</keyword>
<dbReference type="SUPFAM" id="SSF54768">
    <property type="entry name" value="dsRNA-binding domain-like"/>
    <property type="match status" value="2"/>
</dbReference>
<gene>
    <name evidence="12" type="ORF">E1212_16245</name>
</gene>
<evidence type="ECO:0000256" key="2">
    <source>
        <dbReference type="ARBA" id="ARBA00010183"/>
    </source>
</evidence>
<dbReference type="Pfam" id="PF02518">
    <property type="entry name" value="HATPase_c"/>
    <property type="match status" value="1"/>
</dbReference>
<dbReference type="CDD" id="cd00048">
    <property type="entry name" value="DSRM_SF"/>
    <property type="match status" value="1"/>
</dbReference>
<keyword evidence="4" id="KW-0597">Phosphoprotein</keyword>
<dbReference type="SUPFAM" id="SSF55874">
    <property type="entry name" value="ATPase domain of HSP90 chaperone/DNA topoisomerase II/histidine kinase"/>
    <property type="match status" value="1"/>
</dbReference>